<dbReference type="SMR" id="Q1Q265"/>
<feature type="transmembrane region" description="Helical" evidence="6">
    <location>
        <begin position="361"/>
        <end position="383"/>
    </location>
</feature>
<reference evidence="8" key="1">
    <citation type="journal article" date="2006" name="Nature">
        <title>Deciphering the evolution and metabolism of an anammox bacterium from a community genome.</title>
        <authorList>
            <person name="Strous M."/>
            <person name="Pelletier E."/>
            <person name="Mangenot S."/>
            <person name="Rattei T."/>
            <person name="Lehner A."/>
            <person name="Taylor M.W."/>
            <person name="Horn M."/>
            <person name="Daims H."/>
            <person name="Bartol-Mavel D."/>
            <person name="Wincker P."/>
            <person name="Barbe V."/>
            <person name="Fonknechten N."/>
            <person name="Vallenet D."/>
            <person name="Segurens B."/>
            <person name="Schenowitz-Truong C."/>
            <person name="Medigue C."/>
            <person name="Collingro A."/>
            <person name="Snel B."/>
            <person name="Dutilh B.E."/>
            <person name="OpDenCamp H.J.M."/>
            <person name="vanDerDrift C."/>
            <person name="Cirpus I."/>
            <person name="vanDePas-Schoonen K.T."/>
            <person name="Harhangi H.R."/>
            <person name="vanNiftrik L."/>
            <person name="Schmid M."/>
            <person name="Keltjens J."/>
            <person name="vanDeVossenberg J."/>
            <person name="Kartal B."/>
            <person name="Meier H."/>
            <person name="Frishman D."/>
            <person name="Huynen M.A."/>
            <person name="Mewes H."/>
            <person name="Weissenbach J."/>
            <person name="Jetten M.S.M."/>
            <person name="Wagner M."/>
            <person name="LePaslier D."/>
        </authorList>
    </citation>
    <scope>NUCLEOTIDE SEQUENCE</scope>
</reference>
<evidence type="ECO:0000256" key="2">
    <source>
        <dbReference type="ARBA" id="ARBA00022475"/>
    </source>
</evidence>
<dbReference type="KEGG" id="kst:KSMBR1_0795"/>
<keyword evidence="3 6" id="KW-0812">Transmembrane</keyword>
<evidence type="ECO:0000256" key="4">
    <source>
        <dbReference type="ARBA" id="ARBA00022989"/>
    </source>
</evidence>
<keyword evidence="5 6" id="KW-0472">Membrane</keyword>
<dbReference type="AlphaFoldDB" id="Q1Q265"/>
<evidence type="ECO:0000313" key="9">
    <source>
        <dbReference type="EMBL" id="QII11128.1"/>
    </source>
</evidence>
<dbReference type="PANTHER" id="PTHR33406:SF13">
    <property type="entry name" value="MEMBRANE PROTEIN YDFJ"/>
    <property type="match status" value="1"/>
</dbReference>
<dbReference type="EMBL" id="LT934425">
    <property type="protein sequence ID" value="SOH03306.1"/>
    <property type="molecule type" value="Genomic_DNA"/>
</dbReference>
<dbReference type="EMBL" id="CT573071">
    <property type="protein sequence ID" value="CAJ74098.1"/>
    <property type="molecule type" value="Genomic_DNA"/>
</dbReference>
<evidence type="ECO:0000313" key="11">
    <source>
        <dbReference type="Proteomes" id="UP000221734"/>
    </source>
</evidence>
<feature type="transmembrane region" description="Helical" evidence="6">
    <location>
        <begin position="451"/>
        <end position="471"/>
    </location>
</feature>
<dbReference type="Proteomes" id="UP000221734">
    <property type="component" value="Chromosome Kuenenia_stuttgartiensis_MBR1"/>
</dbReference>
<evidence type="ECO:0000256" key="5">
    <source>
        <dbReference type="ARBA" id="ARBA00023136"/>
    </source>
</evidence>
<dbReference type="InterPro" id="IPR050545">
    <property type="entry name" value="Mycobact_MmpL"/>
</dbReference>
<keyword evidence="2" id="KW-1003">Cell membrane</keyword>
<reference evidence="9 12" key="5">
    <citation type="submission" date="2020-02" db="EMBL/GenBank/DDBJ databases">
        <title>Newly sequenced genome of strain CSTR1 showed variability in Candidatus Kuenenia stuttgartiensis genomes.</title>
        <authorList>
            <person name="Ding C."/>
            <person name="Adrian L."/>
        </authorList>
    </citation>
    <scope>NUCLEOTIDE SEQUENCE [LARGE SCALE GENOMIC DNA]</scope>
    <source>
        <strain evidence="9 12">CSTR1</strain>
    </source>
</reference>
<feature type="transmembrane region" description="Helical" evidence="6">
    <location>
        <begin position="735"/>
        <end position="756"/>
    </location>
</feature>
<dbReference type="PANTHER" id="PTHR33406">
    <property type="entry name" value="MEMBRANE PROTEIN MJ1562-RELATED"/>
    <property type="match status" value="1"/>
</dbReference>
<dbReference type="PROSITE" id="PS50156">
    <property type="entry name" value="SSD"/>
    <property type="match status" value="1"/>
</dbReference>
<dbReference type="SUPFAM" id="SSF82866">
    <property type="entry name" value="Multidrug efflux transporter AcrB transmembrane domain"/>
    <property type="match status" value="2"/>
</dbReference>
<protein>
    <submittedName>
        <fullName evidence="9">Membrane transport protein mmpL8</fullName>
    </submittedName>
</protein>
<organism evidence="8">
    <name type="scientific">Kuenenia stuttgartiensis</name>
    <dbReference type="NCBI Taxonomy" id="174633"/>
    <lineage>
        <taxon>Bacteria</taxon>
        <taxon>Pseudomonadati</taxon>
        <taxon>Planctomycetota</taxon>
        <taxon>Candidatus Brocadiia</taxon>
        <taxon>Candidatus Brocadiales</taxon>
        <taxon>Candidatus Brocadiaceae</taxon>
        <taxon>Candidatus Kuenenia</taxon>
    </lineage>
</organism>
<proteinExistence type="predicted"/>
<feature type="transmembrane region" description="Helical" evidence="6">
    <location>
        <begin position="20"/>
        <end position="37"/>
    </location>
</feature>
<dbReference type="Proteomes" id="UP000501926">
    <property type="component" value="Chromosome"/>
</dbReference>
<evidence type="ECO:0000256" key="6">
    <source>
        <dbReference type="SAM" id="Phobius"/>
    </source>
</evidence>
<feature type="transmembrane region" description="Helical" evidence="6">
    <location>
        <begin position="777"/>
        <end position="797"/>
    </location>
</feature>
<dbReference type="OrthoDB" id="9809027at2"/>
<evidence type="ECO:0000256" key="1">
    <source>
        <dbReference type="ARBA" id="ARBA00004651"/>
    </source>
</evidence>
<dbReference type="InterPro" id="IPR000731">
    <property type="entry name" value="SSD"/>
</dbReference>
<gene>
    <name evidence="10" type="primary">mmpL8</name>
    <name evidence="9" type="synonym">mmpL</name>
    <name evidence="9" type="ORF">KsCSTR_17490</name>
    <name evidence="10" type="ORF">KSMBR1_0795</name>
    <name evidence="8" type="ORF">kuste3337</name>
</gene>
<dbReference type="GO" id="GO:0005886">
    <property type="term" value="C:plasma membrane"/>
    <property type="evidence" value="ECO:0007669"/>
    <property type="project" value="UniProtKB-SubCell"/>
</dbReference>
<reference evidence="10" key="4">
    <citation type="submission" date="2017-10" db="EMBL/GenBank/DDBJ databases">
        <authorList>
            <person name="Banno H."/>
            <person name="Chua N.-H."/>
        </authorList>
    </citation>
    <scope>NUCLEOTIDE SEQUENCE [LARGE SCALE GENOMIC DNA]</scope>
    <source>
        <strain evidence="10">Kuenenia_mbr1_ru-nijmegen</strain>
    </source>
</reference>
<comment type="subcellular location">
    <subcellularLocation>
        <location evidence="1">Cell membrane</location>
        <topology evidence="1">Multi-pass membrane protein</topology>
    </subcellularLocation>
</comment>
<keyword evidence="11" id="KW-1185">Reference proteome</keyword>
<keyword evidence="4 6" id="KW-1133">Transmembrane helix</keyword>
<reference evidence="8" key="2">
    <citation type="submission" date="2006-01" db="EMBL/GenBank/DDBJ databases">
        <authorList>
            <person name="Genoscope"/>
        </authorList>
    </citation>
    <scope>NUCLEOTIDE SEQUENCE</scope>
</reference>
<accession>Q1Q265</accession>
<dbReference type="Pfam" id="PF03176">
    <property type="entry name" value="MMPL"/>
    <property type="match status" value="2"/>
</dbReference>
<sequence>MEFFLKKCASFIHSFHKQIVVVFALLTAVSIVTIFYMEIKTDIIDVLPSKNKKVGQFKDFIEKYGISDNVVLLLESTENEIDEQTELIETLANKLAASPYIEHVDYSPLKYENSFFINHIPLLLDEKGLKRLENRLTPKGIERQIRYNLQKLLSPLSSPIDYEMISKDPLDIADIVKDSLMSANKEDSLDISTGYYITSDYSTAVIFVKPKGKGRDMAFVGNLKRELDDIISFSMEKAGNPSDVRVELTGNCVLSEEVRQIIRHDVAYSFLLSVFLIAALIWFAYRVRVKILLVIGFTLLTSLSTTLAFAYLVFGSLNIVTSVVAALLIGLYVDYAMHSVNRFGEVFRKLNNRQKALEQTLTKTGSAIIISASTTSLSFFSIIVTKFNGLHELGIVAGIGVLLCLLSTLFLTNSLLYWISKKGLHKIQLKKEVPTGVENLIKLLVKRPNRILAISIIVFIIAGFGVTRLKFNNDPDSIIPKDCSSVAVGKKLQKKMGNKGEPLSIVIKALDKKGLSFAFDELEKLLMQLKENGLIKDYNSLNIFMPAPSVQLERKRKIKTMLADNDIQPDALTKTLLDSLEKNKLVYEKTYVNNYIKNVTNALYNAQSIGLEDVEMLSSPRVKHFYNKEDLSIASYIYQGNNGWDIETINKIQQMVDSKGQNWIFTGKPILFNEIKPTIIWGSALASIMALLMNFVIIYLYFRKILHTIFVLLPVTLGFLLTLGAMAFLGIPFNVINVGTIALVFGLGVDYGIYVMQAYVREDEKNIYSALRTSGKNVMMCSATTVAGCGSLALAKFTGIATVGLVLSIGAIACAITALLVLPTIIYLNERRISQ</sequence>
<feature type="transmembrane region" description="Helical" evidence="6">
    <location>
        <begin position="292"/>
        <end position="313"/>
    </location>
</feature>
<dbReference type="Gene3D" id="1.20.1640.10">
    <property type="entry name" value="Multidrug efflux transporter AcrB transmembrane domain"/>
    <property type="match status" value="2"/>
</dbReference>
<dbReference type="RefSeq" id="WP_099324161.1">
    <property type="nucleotide sequence ID" value="NZ_OCTL01000095.1"/>
</dbReference>
<name>Q1Q265_KUEST</name>
<evidence type="ECO:0000313" key="8">
    <source>
        <dbReference type="EMBL" id="CAJ74098.1"/>
    </source>
</evidence>
<evidence type="ECO:0000256" key="3">
    <source>
        <dbReference type="ARBA" id="ARBA00022692"/>
    </source>
</evidence>
<feature type="transmembrane region" description="Helical" evidence="6">
    <location>
        <begin position="395"/>
        <end position="419"/>
    </location>
</feature>
<evidence type="ECO:0000313" key="10">
    <source>
        <dbReference type="EMBL" id="SOH03306.1"/>
    </source>
</evidence>
<dbReference type="EMBL" id="CP049055">
    <property type="protein sequence ID" value="QII11128.1"/>
    <property type="molecule type" value="Genomic_DNA"/>
</dbReference>
<feature type="transmembrane region" description="Helical" evidence="6">
    <location>
        <begin position="679"/>
        <end position="702"/>
    </location>
</feature>
<feature type="domain" description="SSD" evidence="7">
    <location>
        <begin position="292"/>
        <end position="418"/>
    </location>
</feature>
<feature type="transmembrane region" description="Helical" evidence="6">
    <location>
        <begin position="709"/>
        <end position="729"/>
    </location>
</feature>
<feature type="transmembrane region" description="Helical" evidence="6">
    <location>
        <begin position="319"/>
        <end position="340"/>
    </location>
</feature>
<dbReference type="InterPro" id="IPR004869">
    <property type="entry name" value="MMPL_dom"/>
</dbReference>
<evidence type="ECO:0000259" key="7">
    <source>
        <dbReference type="PROSITE" id="PS50156"/>
    </source>
</evidence>
<evidence type="ECO:0000313" key="12">
    <source>
        <dbReference type="Proteomes" id="UP000501926"/>
    </source>
</evidence>
<feature type="transmembrane region" description="Helical" evidence="6">
    <location>
        <begin position="266"/>
        <end position="285"/>
    </location>
</feature>
<feature type="transmembrane region" description="Helical" evidence="6">
    <location>
        <begin position="803"/>
        <end position="828"/>
    </location>
</feature>
<reference evidence="11" key="3">
    <citation type="submission" date="2017-10" db="EMBL/GenBank/DDBJ databases">
        <authorList>
            <person name="Frank J."/>
        </authorList>
    </citation>
    <scope>NUCLEOTIDE SEQUENCE [LARGE SCALE GENOMIC DNA]</scope>
</reference>